<sequence>MAEGKHYAILRTEKIKTWKHLAAVGKHNNRLIPANTVPGAMPPTELVPGPDDLTERVRARHKELGVAHKKEKVIAIEVLMTASPEWWAAADDWQKKEFIEQSAKSLHDKFGKGVVSISVHTDESTPHIQAVVVPVYRDIVKKRGRKPTTQEGIAKRAREEAAAPRVWRISYHKVLGGSPEVLAAYQTEYHSYVKHLGLARGEDTVGKGIKHTTLKDYAKRLEAEKDRLAALKKQLVDEREEFEEDKLFFEAASQRLIDDLQIFRADKARLDARERQLNERAQELDEREGSLKQLALGTANRETNAQRQFAEAEAKESAVALRTEAVEAGLRNIAVRETALLKSELSLTERAAQLGNAETAMVGREDAVDIRETQISIIADMASGKGGAHWKRGEERPTMAAETDEQTRAAVAAAWPEKLRLAGIAIATMVARRSRIAKTIGWVRRALRLARMKMDQVKLREEAVQRNEADLQKRERVADGRDAEAEKKTETANALLTAGERSKAEAVTERVNLAAHRKTAEDAIRTLRDETSSARAARAQAVRDEQNAKAQTASARGELAGVIQEKDDARAEIEGLRTEKEDLVKKLSNLTGSVTQLSQDKAVLSEELLSLQAERQALALSQANLLADQEQLAADRKLFETEEAKSMRARELVVGVFDNRHSLEAGRDCFELKARDPSQLSQLIDESEVPTWFMPLVQTITRLQHTIVRAEDAETAFLKAKVEVLKHYPAQEKELAAKIPSPPPTRNRHNQGATIDPSLGL</sequence>
<feature type="region of interest" description="Disordered" evidence="2">
    <location>
        <begin position="734"/>
        <end position="761"/>
    </location>
</feature>
<feature type="coiled-coil region" evidence="1">
    <location>
        <begin position="214"/>
        <end position="287"/>
    </location>
</feature>
<evidence type="ECO:0000256" key="2">
    <source>
        <dbReference type="SAM" id="MobiDB-lite"/>
    </source>
</evidence>
<gene>
    <name evidence="3" type="ORF">Q9K01_05895</name>
</gene>
<protein>
    <submittedName>
        <fullName evidence="3">Plasmid recombination protein</fullName>
    </submittedName>
</protein>
<accession>A0ABT9H757</accession>
<keyword evidence="1" id="KW-0175">Coiled coil</keyword>
<dbReference type="EMBL" id="JAVAIL010000002">
    <property type="protein sequence ID" value="MDP4539151.1"/>
    <property type="molecule type" value="Genomic_DNA"/>
</dbReference>
<reference evidence="3 4" key="1">
    <citation type="submission" date="2023-08" db="EMBL/GenBank/DDBJ databases">
        <title>genomic of DY56.</title>
        <authorList>
            <person name="Wang Y."/>
        </authorList>
    </citation>
    <scope>NUCLEOTIDE SEQUENCE [LARGE SCALE GENOMIC DNA]</scope>
    <source>
        <strain evidence="3 4">DY56-A-20</strain>
    </source>
</reference>
<comment type="caution">
    <text evidence="3">The sequence shown here is derived from an EMBL/GenBank/DDBJ whole genome shotgun (WGS) entry which is preliminary data.</text>
</comment>
<evidence type="ECO:0000313" key="4">
    <source>
        <dbReference type="Proteomes" id="UP001235664"/>
    </source>
</evidence>
<proteinExistence type="predicted"/>
<dbReference type="CDD" id="cd17242">
    <property type="entry name" value="MobM_relaxase"/>
    <property type="match status" value="1"/>
</dbReference>
<name>A0ABT9H757_9SPHN</name>
<dbReference type="RefSeq" id="WP_305929293.1">
    <property type="nucleotide sequence ID" value="NZ_JAVAIL010000002.1"/>
</dbReference>
<evidence type="ECO:0000313" key="3">
    <source>
        <dbReference type="EMBL" id="MDP4539151.1"/>
    </source>
</evidence>
<dbReference type="InterPro" id="IPR001668">
    <property type="entry name" value="Mob_Pre"/>
</dbReference>
<dbReference type="Pfam" id="PF01076">
    <property type="entry name" value="Mob_Pre"/>
    <property type="match status" value="1"/>
</dbReference>
<dbReference type="Proteomes" id="UP001235664">
    <property type="component" value="Unassembled WGS sequence"/>
</dbReference>
<evidence type="ECO:0000256" key="1">
    <source>
        <dbReference type="SAM" id="Coils"/>
    </source>
</evidence>
<feature type="coiled-coil region" evidence="1">
    <location>
        <begin position="559"/>
        <end position="614"/>
    </location>
</feature>
<keyword evidence="4" id="KW-1185">Reference proteome</keyword>
<dbReference type="Gene3D" id="3.30.930.30">
    <property type="match status" value="1"/>
</dbReference>
<organism evidence="3 4">
    <name type="scientific">Qipengyuania benthica</name>
    <dbReference type="NCBI Taxonomy" id="3067651"/>
    <lineage>
        <taxon>Bacteria</taxon>
        <taxon>Pseudomonadati</taxon>
        <taxon>Pseudomonadota</taxon>
        <taxon>Alphaproteobacteria</taxon>
        <taxon>Sphingomonadales</taxon>
        <taxon>Erythrobacteraceae</taxon>
        <taxon>Qipengyuania</taxon>
    </lineage>
</organism>